<dbReference type="AlphaFoldDB" id="A0A9D1NRX1"/>
<comment type="caution">
    <text evidence="4">The sequence shown here is derived from an EMBL/GenBank/DDBJ whole genome shotgun (WGS) entry which is preliminary data.</text>
</comment>
<dbReference type="PROSITE" id="PS51257">
    <property type="entry name" value="PROKAR_LIPOPROTEIN"/>
    <property type="match status" value="1"/>
</dbReference>
<dbReference type="GO" id="GO:0008800">
    <property type="term" value="F:beta-lactamase activity"/>
    <property type="evidence" value="ECO:0007669"/>
    <property type="project" value="InterPro"/>
</dbReference>
<dbReference type="PANTHER" id="PTHR35333:SF3">
    <property type="entry name" value="BETA-LACTAMASE-TYPE TRANSPEPTIDASE FOLD CONTAINING PROTEIN"/>
    <property type="match status" value="1"/>
</dbReference>
<keyword evidence="2" id="KW-0732">Signal</keyword>
<name>A0A9D1NRX1_9FIRM</name>
<dbReference type="PANTHER" id="PTHR35333">
    <property type="entry name" value="BETA-LACTAMASE"/>
    <property type="match status" value="1"/>
</dbReference>
<feature type="compositionally biased region" description="Basic and acidic residues" evidence="1">
    <location>
        <begin position="69"/>
        <end position="82"/>
    </location>
</feature>
<dbReference type="GO" id="GO:0046677">
    <property type="term" value="P:response to antibiotic"/>
    <property type="evidence" value="ECO:0007669"/>
    <property type="project" value="InterPro"/>
</dbReference>
<feature type="chain" id="PRO_5039666831" evidence="2">
    <location>
        <begin position="25"/>
        <end position="412"/>
    </location>
</feature>
<dbReference type="Pfam" id="PF13354">
    <property type="entry name" value="Beta-lactamase2"/>
    <property type="match status" value="1"/>
</dbReference>
<feature type="domain" description="Beta-lactamase class A catalytic" evidence="3">
    <location>
        <begin position="185"/>
        <end position="382"/>
    </location>
</feature>
<reference evidence="4" key="2">
    <citation type="journal article" date="2021" name="PeerJ">
        <title>Extensive microbial diversity within the chicken gut microbiome revealed by metagenomics and culture.</title>
        <authorList>
            <person name="Gilroy R."/>
            <person name="Ravi A."/>
            <person name="Getino M."/>
            <person name="Pursley I."/>
            <person name="Horton D.L."/>
            <person name="Alikhan N.F."/>
            <person name="Baker D."/>
            <person name="Gharbi K."/>
            <person name="Hall N."/>
            <person name="Watson M."/>
            <person name="Adriaenssens E.M."/>
            <person name="Foster-Nyarko E."/>
            <person name="Jarju S."/>
            <person name="Secka A."/>
            <person name="Antonio M."/>
            <person name="Oren A."/>
            <person name="Chaudhuri R.R."/>
            <person name="La Ragione R."/>
            <person name="Hildebrand F."/>
            <person name="Pallen M.J."/>
        </authorList>
    </citation>
    <scope>NUCLEOTIDE SEQUENCE</scope>
    <source>
        <strain evidence="4">1370</strain>
    </source>
</reference>
<accession>A0A9D1NRX1</accession>
<dbReference type="Gene3D" id="3.40.710.10">
    <property type="entry name" value="DD-peptidase/beta-lactamase superfamily"/>
    <property type="match status" value="1"/>
</dbReference>
<feature type="region of interest" description="Disordered" evidence="1">
    <location>
        <begin position="29"/>
        <end position="131"/>
    </location>
</feature>
<evidence type="ECO:0000256" key="2">
    <source>
        <dbReference type="SAM" id="SignalP"/>
    </source>
</evidence>
<organism evidence="4 5">
    <name type="scientific">Candidatus Faeciplasma avium</name>
    <dbReference type="NCBI Taxonomy" id="2840798"/>
    <lineage>
        <taxon>Bacteria</taxon>
        <taxon>Bacillati</taxon>
        <taxon>Bacillota</taxon>
        <taxon>Clostridia</taxon>
        <taxon>Eubacteriales</taxon>
        <taxon>Oscillospiraceae</taxon>
        <taxon>Oscillospiraceae incertae sedis</taxon>
        <taxon>Candidatus Faeciplasma</taxon>
    </lineage>
</organism>
<dbReference type="Proteomes" id="UP000823960">
    <property type="component" value="Unassembled WGS sequence"/>
</dbReference>
<evidence type="ECO:0000313" key="5">
    <source>
        <dbReference type="Proteomes" id="UP000823960"/>
    </source>
</evidence>
<dbReference type="InterPro" id="IPR045155">
    <property type="entry name" value="Beta-lactam_cat"/>
</dbReference>
<dbReference type="InterPro" id="IPR012338">
    <property type="entry name" value="Beta-lactam/transpept-like"/>
</dbReference>
<protein>
    <submittedName>
        <fullName evidence="4">Serine hydrolase</fullName>
    </submittedName>
</protein>
<reference evidence="4" key="1">
    <citation type="submission" date="2020-10" db="EMBL/GenBank/DDBJ databases">
        <authorList>
            <person name="Gilroy R."/>
        </authorList>
    </citation>
    <scope>NUCLEOTIDE SEQUENCE</scope>
    <source>
        <strain evidence="4">1370</strain>
    </source>
</reference>
<evidence type="ECO:0000256" key="1">
    <source>
        <dbReference type="SAM" id="MobiDB-lite"/>
    </source>
</evidence>
<dbReference type="InterPro" id="IPR000871">
    <property type="entry name" value="Beta-lactam_class-A"/>
</dbReference>
<evidence type="ECO:0000313" key="4">
    <source>
        <dbReference type="EMBL" id="HIV10925.1"/>
    </source>
</evidence>
<evidence type="ECO:0000259" key="3">
    <source>
        <dbReference type="Pfam" id="PF13354"/>
    </source>
</evidence>
<dbReference type="GO" id="GO:0030655">
    <property type="term" value="P:beta-lactam antibiotic catabolic process"/>
    <property type="evidence" value="ECO:0007669"/>
    <property type="project" value="InterPro"/>
</dbReference>
<dbReference type="EMBL" id="DVOL01000060">
    <property type="protein sequence ID" value="HIV10925.1"/>
    <property type="molecule type" value="Genomic_DNA"/>
</dbReference>
<keyword evidence="4" id="KW-0378">Hydrolase</keyword>
<dbReference type="SUPFAM" id="SSF56601">
    <property type="entry name" value="beta-lactamase/transpeptidase-like"/>
    <property type="match status" value="1"/>
</dbReference>
<proteinExistence type="predicted"/>
<gene>
    <name evidence="4" type="ORF">IAD28_04460</name>
</gene>
<feature type="signal peptide" evidence="2">
    <location>
        <begin position="1"/>
        <end position="24"/>
    </location>
</feature>
<sequence>MANKKSLLSLMLAALLLLCSCARHIPVSVPDGSKTPSQALEDNNGHKDSVPDSENPPPGSIEPDSENPPSDKKEPDSPHGEEGSSYEAYPAADGDNGDEKNTPPEAESPASQTPEPPDKPQPDTEPLEDISGFSMPEEFFLRLDELLSGYLVNPHCEPDKTPCGCQPELAVDNGDGTVTKDRIVSIYFEDLETKYSFEINPGVHYPVASTVKMPFITLAYQMLEDGRLSPDTVLTYERRHYFGGTGVIVQGDFGQQYTVAQLLTLAITRSDNVAYEMLKDVVSMDEMFDSLRQRGVSHPEDLRKSKQKICLQSAEAYSHILNDYIASDGEYVSLYRQDLLNTRLRLICSSYPVLRKYGWTGFSLHDIAIVEAPHPYILIILTNLDEGTKQDIGLFESISLLVEEYSQSRGEG</sequence>